<evidence type="ECO:0000313" key="12">
    <source>
        <dbReference type="EnsemblMetazoa" id="LLOJ002254-PA"/>
    </source>
</evidence>
<reference evidence="12" key="1">
    <citation type="submission" date="2020-05" db="UniProtKB">
        <authorList>
            <consortium name="EnsemblMetazoa"/>
        </authorList>
    </citation>
    <scope>IDENTIFICATION</scope>
    <source>
        <strain evidence="12">Jacobina</strain>
    </source>
</reference>
<dbReference type="EnsemblMetazoa" id="LLOJ002254-RA">
    <property type="protein sequence ID" value="LLOJ002254-PA"/>
    <property type="gene ID" value="LLOJ002254"/>
</dbReference>
<dbReference type="InterPro" id="IPR051739">
    <property type="entry name" value="Rhomboid_IM_Serine_Proteases"/>
</dbReference>
<comment type="similarity">
    <text evidence="2 7">Belongs to the peptidase S54 family.</text>
</comment>
<dbReference type="InterPro" id="IPR017213">
    <property type="entry name" value="Peptidase_S54_rhomboid_met"/>
</dbReference>
<organism evidence="12 13">
    <name type="scientific">Lutzomyia longipalpis</name>
    <name type="common">Sand fly</name>
    <dbReference type="NCBI Taxonomy" id="7200"/>
    <lineage>
        <taxon>Eukaryota</taxon>
        <taxon>Metazoa</taxon>
        <taxon>Ecdysozoa</taxon>
        <taxon>Arthropoda</taxon>
        <taxon>Hexapoda</taxon>
        <taxon>Insecta</taxon>
        <taxon>Pterygota</taxon>
        <taxon>Neoptera</taxon>
        <taxon>Endopterygota</taxon>
        <taxon>Diptera</taxon>
        <taxon>Nematocera</taxon>
        <taxon>Psychodoidea</taxon>
        <taxon>Psychodidae</taxon>
        <taxon>Lutzomyia</taxon>
        <taxon>Lutzomyia</taxon>
    </lineage>
</organism>
<dbReference type="SUPFAM" id="SSF144091">
    <property type="entry name" value="Rhomboid-like"/>
    <property type="match status" value="1"/>
</dbReference>
<dbReference type="Proteomes" id="UP000092461">
    <property type="component" value="Unassembled WGS sequence"/>
</dbReference>
<evidence type="ECO:0000256" key="6">
    <source>
        <dbReference type="ARBA" id="ARBA00023136"/>
    </source>
</evidence>
<dbReference type="PIRSF" id="PIRSF037470">
    <property type="entry name" value="Rhomboid"/>
    <property type="match status" value="1"/>
</dbReference>
<dbReference type="SMART" id="SM00054">
    <property type="entry name" value="EFh"/>
    <property type="match status" value="2"/>
</dbReference>
<feature type="domain" description="EF-hand" evidence="11">
    <location>
        <begin position="60"/>
        <end position="95"/>
    </location>
</feature>
<accession>A0A1B0CD34</accession>
<evidence type="ECO:0000256" key="4">
    <source>
        <dbReference type="ARBA" id="ARBA00022837"/>
    </source>
</evidence>
<evidence type="ECO:0000256" key="5">
    <source>
        <dbReference type="ARBA" id="ARBA00022989"/>
    </source>
</evidence>
<dbReference type="VEuPathDB" id="VectorBase:LLONM1_005705"/>
<feature type="active site" evidence="8">
    <location>
        <position position="312"/>
    </location>
</feature>
<protein>
    <submittedName>
        <fullName evidence="12">Rhomboid-like protein</fullName>
    </submittedName>
</protein>
<feature type="transmembrane region" description="Helical" evidence="10">
    <location>
        <begin position="309"/>
        <end position="327"/>
    </location>
</feature>
<evidence type="ECO:0000256" key="2">
    <source>
        <dbReference type="ARBA" id="ARBA00009045"/>
    </source>
</evidence>
<feature type="transmembrane region" description="Helical" evidence="10">
    <location>
        <begin position="221"/>
        <end position="242"/>
    </location>
</feature>
<comment type="subcellular location">
    <subcellularLocation>
        <location evidence="1">Membrane</location>
        <topology evidence="1">Multi-pass membrane protein</topology>
    </subcellularLocation>
</comment>
<evidence type="ECO:0000256" key="7">
    <source>
        <dbReference type="PIRNR" id="PIRNR037470"/>
    </source>
</evidence>
<dbReference type="InterPro" id="IPR035952">
    <property type="entry name" value="Rhomboid-like_sf"/>
</dbReference>
<feature type="domain" description="EF-hand" evidence="11">
    <location>
        <begin position="23"/>
        <end position="58"/>
    </location>
</feature>
<dbReference type="AlphaFoldDB" id="A0A1B0CD34"/>
<feature type="transmembrane region" description="Helical" evidence="10">
    <location>
        <begin position="248"/>
        <end position="269"/>
    </location>
</feature>
<dbReference type="Pfam" id="PF13499">
    <property type="entry name" value="EF-hand_7"/>
    <property type="match status" value="1"/>
</dbReference>
<feature type="transmembrane region" description="Helical" evidence="10">
    <location>
        <begin position="339"/>
        <end position="361"/>
    </location>
</feature>
<dbReference type="EMBL" id="AJWK01007359">
    <property type="status" value="NOT_ANNOTATED_CDS"/>
    <property type="molecule type" value="Genomic_DNA"/>
</dbReference>
<keyword evidence="4" id="KW-0106">Calcium</keyword>
<dbReference type="CDD" id="cd00051">
    <property type="entry name" value="EFh"/>
    <property type="match status" value="1"/>
</dbReference>
<dbReference type="InterPro" id="IPR002048">
    <property type="entry name" value="EF_hand_dom"/>
</dbReference>
<proteinExistence type="inferred from homology"/>
<evidence type="ECO:0000313" key="13">
    <source>
        <dbReference type="Proteomes" id="UP000092461"/>
    </source>
</evidence>
<feature type="transmembrane region" description="Helical" evidence="10">
    <location>
        <begin position="189"/>
        <end position="214"/>
    </location>
</feature>
<dbReference type="PROSITE" id="PS50222">
    <property type="entry name" value="EF_HAND_2"/>
    <property type="match status" value="2"/>
</dbReference>
<evidence type="ECO:0000259" key="11">
    <source>
        <dbReference type="PROSITE" id="PS50222"/>
    </source>
</evidence>
<dbReference type="GO" id="GO:0004252">
    <property type="term" value="F:serine-type endopeptidase activity"/>
    <property type="evidence" value="ECO:0007669"/>
    <property type="project" value="UniProtKB-UniRule"/>
</dbReference>
<dbReference type="Gene3D" id="1.10.238.10">
    <property type="entry name" value="EF-hand"/>
    <property type="match status" value="1"/>
</dbReference>
<dbReference type="PANTHER" id="PTHR45840">
    <property type="entry name" value="RHOMBOID-RELATED PROTEIN"/>
    <property type="match status" value="1"/>
</dbReference>
<dbReference type="SUPFAM" id="SSF47473">
    <property type="entry name" value="EF-hand"/>
    <property type="match status" value="1"/>
</dbReference>
<dbReference type="FunFam" id="1.20.1540.10:FF:000024">
    <property type="entry name" value="Blast:Protein rhomboid"/>
    <property type="match status" value="1"/>
</dbReference>
<sequence length="372" mass="42217">MHESIPLGRMESVISQTSGEESGERRKARAIFNNLDRDGDGYLGIDELKQLIRSHQCREMPRGVARRVLELGDTNGDGRLDFEEFYQLSRTHKWMLKPLVVRYCQMVVPSPHRTPEDAIDGQYERSMTFCPPPLTMVIFSIVEIIMFLIDVIHLRDYTNDVNQIGQSTKGPAATLFIYNPTRRFEAWRFATYMFVHIGIMHLMMNLLVQIFLGIALELVHCWWRIALVYLAGVVAGSMSVSLATPTVYLAGASGGVYALITAHIATIIMNWNEMEYAIIQLLVFLIYIITDIGAALYRQFSDVHDRVSYTSHIGGAVAGLLVGIGVLRNLKVRPWEKKLWWAAVVTYILLMGSGICVHIFVPDHFMQQNAFM</sequence>
<feature type="region of interest" description="Disordered" evidence="9">
    <location>
        <begin position="1"/>
        <end position="26"/>
    </location>
</feature>
<evidence type="ECO:0000256" key="10">
    <source>
        <dbReference type="SAM" id="Phobius"/>
    </source>
</evidence>
<keyword evidence="13" id="KW-1185">Reference proteome</keyword>
<evidence type="ECO:0000256" key="3">
    <source>
        <dbReference type="ARBA" id="ARBA00022692"/>
    </source>
</evidence>
<keyword evidence="5 10" id="KW-1133">Transmembrane helix</keyword>
<dbReference type="Gene3D" id="1.20.1540.10">
    <property type="entry name" value="Rhomboid-like"/>
    <property type="match status" value="1"/>
</dbReference>
<dbReference type="GO" id="GO:0005509">
    <property type="term" value="F:calcium ion binding"/>
    <property type="evidence" value="ECO:0007669"/>
    <property type="project" value="InterPro"/>
</dbReference>
<evidence type="ECO:0000256" key="1">
    <source>
        <dbReference type="ARBA" id="ARBA00004141"/>
    </source>
</evidence>
<dbReference type="PANTHER" id="PTHR45840:SF8">
    <property type="entry name" value="RHOMBOID PROTEASE"/>
    <property type="match status" value="1"/>
</dbReference>
<feature type="active site" description="Nucleophile" evidence="8">
    <location>
        <position position="253"/>
    </location>
</feature>
<feature type="transmembrane region" description="Helical" evidence="10">
    <location>
        <begin position="276"/>
        <end position="297"/>
    </location>
</feature>
<keyword evidence="3 10" id="KW-0812">Transmembrane</keyword>
<dbReference type="InterPro" id="IPR011992">
    <property type="entry name" value="EF-hand-dom_pair"/>
</dbReference>
<dbReference type="VEuPathDB" id="VectorBase:LLOJ002254"/>
<dbReference type="GO" id="GO:0016020">
    <property type="term" value="C:membrane"/>
    <property type="evidence" value="ECO:0007669"/>
    <property type="project" value="UniProtKB-SubCell"/>
</dbReference>
<name>A0A1B0CD34_LUTLO</name>
<evidence type="ECO:0000256" key="9">
    <source>
        <dbReference type="SAM" id="MobiDB-lite"/>
    </source>
</evidence>
<dbReference type="Pfam" id="PF01694">
    <property type="entry name" value="Rhomboid"/>
    <property type="match status" value="1"/>
</dbReference>
<dbReference type="PROSITE" id="PS00018">
    <property type="entry name" value="EF_HAND_1"/>
    <property type="match status" value="2"/>
</dbReference>
<keyword evidence="6 10" id="KW-0472">Membrane</keyword>
<evidence type="ECO:0000256" key="8">
    <source>
        <dbReference type="PIRSR" id="PIRSR037470-50"/>
    </source>
</evidence>
<dbReference type="InterPro" id="IPR022764">
    <property type="entry name" value="Peptidase_S54_rhomboid_dom"/>
</dbReference>
<dbReference type="InterPro" id="IPR018247">
    <property type="entry name" value="EF_Hand_1_Ca_BS"/>
</dbReference>